<reference evidence="2 3" key="1">
    <citation type="submission" date="2024-05" db="EMBL/GenBank/DDBJ databases">
        <title>Genome sequencing and assembly of Indian major carp, Cirrhinus mrigala (Hamilton, 1822).</title>
        <authorList>
            <person name="Mohindra V."/>
            <person name="Chowdhury L.M."/>
            <person name="Lal K."/>
            <person name="Jena J.K."/>
        </authorList>
    </citation>
    <scope>NUCLEOTIDE SEQUENCE [LARGE SCALE GENOMIC DNA]</scope>
    <source>
        <strain evidence="2">CM1030</strain>
        <tissue evidence="2">Blood</tissue>
    </source>
</reference>
<keyword evidence="3" id="KW-1185">Reference proteome</keyword>
<protein>
    <recommendedName>
        <fullName evidence="1">Peptidase S1 domain-containing protein</fullName>
    </recommendedName>
</protein>
<dbReference type="AlphaFoldDB" id="A0ABD0RHW8"/>
<evidence type="ECO:0000313" key="3">
    <source>
        <dbReference type="Proteomes" id="UP001529510"/>
    </source>
</evidence>
<comment type="caution">
    <text evidence="2">The sequence shown here is derived from an EMBL/GenBank/DDBJ whole genome shotgun (WGS) entry which is preliminary data.</text>
</comment>
<feature type="non-terminal residue" evidence="2">
    <location>
        <position position="62"/>
    </location>
</feature>
<gene>
    <name evidence="2" type="ORF">M9458_006679</name>
</gene>
<feature type="domain" description="Peptidase S1" evidence="1">
    <location>
        <begin position="7"/>
        <end position="41"/>
    </location>
</feature>
<feature type="non-terminal residue" evidence="2">
    <location>
        <position position="1"/>
    </location>
</feature>
<dbReference type="Pfam" id="PF00089">
    <property type="entry name" value="Trypsin"/>
    <property type="match status" value="1"/>
</dbReference>
<dbReference type="InterPro" id="IPR043504">
    <property type="entry name" value="Peptidase_S1_PA_chymotrypsin"/>
</dbReference>
<proteinExistence type="predicted"/>
<dbReference type="InterPro" id="IPR001254">
    <property type="entry name" value="Trypsin_dom"/>
</dbReference>
<dbReference type="InterPro" id="IPR009003">
    <property type="entry name" value="Peptidase_S1_PA"/>
</dbReference>
<evidence type="ECO:0000313" key="2">
    <source>
        <dbReference type="EMBL" id="KAL0198139.1"/>
    </source>
</evidence>
<dbReference type="Proteomes" id="UP001529510">
    <property type="component" value="Unassembled WGS sequence"/>
</dbReference>
<dbReference type="Gene3D" id="2.40.10.10">
    <property type="entry name" value="Trypsin-like serine proteases"/>
    <property type="match status" value="1"/>
</dbReference>
<name>A0ABD0RHW8_CIRMR</name>
<evidence type="ECO:0000259" key="1">
    <source>
        <dbReference type="Pfam" id="PF00089"/>
    </source>
</evidence>
<dbReference type="SUPFAM" id="SSF50494">
    <property type="entry name" value="Trypsin-like serine proteases"/>
    <property type="match status" value="1"/>
</dbReference>
<sequence>SQSDLNPNETYKTARRIIKHPIYDIPKFNNDIALVQLSSSLVVNLLEVQRAGSRDGAGYSLE</sequence>
<organism evidence="2 3">
    <name type="scientific">Cirrhinus mrigala</name>
    <name type="common">Mrigala</name>
    <dbReference type="NCBI Taxonomy" id="683832"/>
    <lineage>
        <taxon>Eukaryota</taxon>
        <taxon>Metazoa</taxon>
        <taxon>Chordata</taxon>
        <taxon>Craniata</taxon>
        <taxon>Vertebrata</taxon>
        <taxon>Euteleostomi</taxon>
        <taxon>Actinopterygii</taxon>
        <taxon>Neopterygii</taxon>
        <taxon>Teleostei</taxon>
        <taxon>Ostariophysi</taxon>
        <taxon>Cypriniformes</taxon>
        <taxon>Cyprinidae</taxon>
        <taxon>Labeoninae</taxon>
        <taxon>Labeonini</taxon>
        <taxon>Cirrhinus</taxon>
    </lineage>
</organism>
<accession>A0ABD0RHW8</accession>
<dbReference type="EMBL" id="JAMKFB020000003">
    <property type="protein sequence ID" value="KAL0198139.1"/>
    <property type="molecule type" value="Genomic_DNA"/>
</dbReference>